<keyword evidence="2" id="KW-0472">Membrane</keyword>
<dbReference type="EMBL" id="NMVO01000016">
    <property type="protein sequence ID" value="OYO10691.1"/>
    <property type="molecule type" value="Genomic_DNA"/>
</dbReference>
<dbReference type="Pfam" id="PF06738">
    <property type="entry name" value="ThrE"/>
    <property type="match status" value="1"/>
</dbReference>
<keyword evidence="5" id="KW-1185">Reference proteome</keyword>
<keyword evidence="2" id="KW-1133">Transmembrane helix</keyword>
<dbReference type="AlphaFoldDB" id="A0A255G552"/>
<evidence type="ECO:0000259" key="3">
    <source>
        <dbReference type="Pfam" id="PF06738"/>
    </source>
</evidence>
<dbReference type="PANTHER" id="PTHR31082">
    <property type="entry name" value="PHEROMONE-REGULATED MEMBRANE PROTEIN 10"/>
    <property type="match status" value="1"/>
</dbReference>
<evidence type="ECO:0000313" key="4">
    <source>
        <dbReference type="EMBL" id="OYO10691.1"/>
    </source>
</evidence>
<protein>
    <recommendedName>
        <fullName evidence="3">Threonine/serine exporter-like N-terminal domain-containing protein</fullName>
    </recommendedName>
</protein>
<dbReference type="Proteomes" id="UP000215896">
    <property type="component" value="Unassembled WGS sequence"/>
</dbReference>
<keyword evidence="2" id="KW-0812">Transmembrane</keyword>
<feature type="domain" description="Threonine/serine exporter-like N-terminal" evidence="3">
    <location>
        <begin position="25"/>
        <end position="175"/>
    </location>
</feature>
<proteinExistence type="inferred from homology"/>
<dbReference type="InterPro" id="IPR010619">
    <property type="entry name" value="ThrE-like_N"/>
</dbReference>
<gene>
    <name evidence="4" type="ORF">CGZ94_17035</name>
</gene>
<sequence length="200" mass="21530">MVTEVPQPPEDPGIDLVRRARDRRLLAYFGLALIAGGQPAHEAEEDVRQVAATLGHSDCQVAALPTSISVALTGGAPATVEVLRSSLTLDQLAAVHELRQRILDGSTDPDTALVELTSLRRIPRRYGRRGMPLGGLLVAAGIAAIMQPDVTTIVFAAVASQLVIALLLLARRHPLIAPLLPRWRRSWCRYRRSGSPVGSC</sequence>
<comment type="caution">
    <text evidence="4">The sequence shown here is derived from an EMBL/GenBank/DDBJ whole genome shotgun (WGS) entry which is preliminary data.</text>
</comment>
<reference evidence="4 5" key="1">
    <citation type="submission" date="2017-07" db="EMBL/GenBank/DDBJ databases">
        <title>Draft whole genome sequences of clinical Proprionibacteriaceae strains.</title>
        <authorList>
            <person name="Bernier A.-M."/>
            <person name="Bernard K."/>
            <person name="Domingo M.-C."/>
        </authorList>
    </citation>
    <scope>NUCLEOTIDE SEQUENCE [LARGE SCALE GENOMIC DNA]</scope>
    <source>
        <strain evidence="4 5">NML 030167</strain>
    </source>
</reference>
<dbReference type="InterPro" id="IPR051361">
    <property type="entry name" value="ThrE/Ser_Exporter"/>
</dbReference>
<feature type="transmembrane region" description="Helical" evidence="2">
    <location>
        <begin position="153"/>
        <end position="170"/>
    </location>
</feature>
<evidence type="ECO:0000256" key="1">
    <source>
        <dbReference type="ARBA" id="ARBA00034125"/>
    </source>
</evidence>
<comment type="similarity">
    <text evidence="1">Belongs to the ThrE exporter (TC 2.A.79) family.</text>
</comment>
<accession>A0A255G552</accession>
<feature type="transmembrane region" description="Helical" evidence="2">
    <location>
        <begin position="130"/>
        <end position="147"/>
    </location>
</feature>
<evidence type="ECO:0000313" key="5">
    <source>
        <dbReference type="Proteomes" id="UP000215896"/>
    </source>
</evidence>
<dbReference type="GO" id="GO:0022857">
    <property type="term" value="F:transmembrane transporter activity"/>
    <property type="evidence" value="ECO:0007669"/>
    <property type="project" value="InterPro"/>
</dbReference>
<dbReference type="PANTHER" id="PTHR31082:SF4">
    <property type="entry name" value="PHEROMONE-REGULATED MEMBRANE PROTEIN 10"/>
    <property type="match status" value="1"/>
</dbReference>
<name>A0A255G552_9ACTN</name>
<organism evidence="4 5">
    <name type="scientific">Enemella evansiae</name>
    <dbReference type="NCBI Taxonomy" id="2016499"/>
    <lineage>
        <taxon>Bacteria</taxon>
        <taxon>Bacillati</taxon>
        <taxon>Actinomycetota</taxon>
        <taxon>Actinomycetes</taxon>
        <taxon>Propionibacteriales</taxon>
        <taxon>Propionibacteriaceae</taxon>
        <taxon>Enemella</taxon>
    </lineage>
</organism>
<evidence type="ECO:0000256" key="2">
    <source>
        <dbReference type="SAM" id="Phobius"/>
    </source>
</evidence>